<feature type="binding site" evidence="5">
    <location>
        <position position="76"/>
    </location>
    <ligand>
        <name>NAD(+)</name>
        <dbReference type="ChEBI" id="CHEBI:57540"/>
    </ligand>
</feature>
<comment type="pathway">
    <text evidence="1">Lipid metabolism; fatty acid beta-oxidation.</text>
</comment>
<keyword evidence="5" id="KW-0520">NAD</keyword>
<name>A0A2Z6RC98_9GLOM</name>
<keyword evidence="10" id="KW-1185">Reference proteome</keyword>
<dbReference type="InterPro" id="IPR006108">
    <property type="entry name" value="3HC_DH_C"/>
</dbReference>
<reference evidence="8 10" key="1">
    <citation type="submission" date="2017-11" db="EMBL/GenBank/DDBJ databases">
        <title>The genome of Rhizophagus clarus HR1 reveals common genetic basis of auxotrophy among arbuscular mycorrhizal fungi.</title>
        <authorList>
            <person name="Kobayashi Y."/>
        </authorList>
    </citation>
    <scope>NUCLEOTIDE SEQUENCE [LARGE SCALE GENOMIC DNA]</scope>
    <source>
        <strain evidence="8 10">HR1</strain>
    </source>
</reference>
<dbReference type="GO" id="GO:0006631">
    <property type="term" value="P:fatty acid metabolic process"/>
    <property type="evidence" value="ECO:0007669"/>
    <property type="project" value="InterPro"/>
</dbReference>
<evidence type="ECO:0000313" key="8">
    <source>
        <dbReference type="EMBL" id="GBB99773.1"/>
    </source>
</evidence>
<dbReference type="PANTHER" id="PTHR48075">
    <property type="entry name" value="3-HYDROXYACYL-COA DEHYDROGENASE FAMILY PROTEIN"/>
    <property type="match status" value="1"/>
</dbReference>
<sequence>MNHIKRNIILSQVGIALKNKNFSLLTKAHLYYSTSSLSATNDHGIKQIGVVGVGQMGTGIALVAANVAKLPVKMFDLFPNRTERALSFMDNLLEKDIAKERITRDQAAETKSRITISTSISELSSADFIIEAASENMEIKRKLFSELDAITNENTILASNTSSISITKIASTTKKPDKVIGMHFMNPVPVMRLVEIIPGLTTSDHTLQVTKKLAISMGKTHTISRDAPGFISNRLLMPYINEAVIVLEQEIASREDIDSTMKLGTNTPMGPLTLADLIGLDTCLAIMKVLHRELGESKYRPAVLLQKYVDAGWLGRKTGKGFYDYEKKKF</sequence>
<proteinExistence type="inferred from homology"/>
<evidence type="ECO:0000256" key="4">
    <source>
        <dbReference type="PIRSR" id="PIRSR000105-1"/>
    </source>
</evidence>
<feature type="binding site" evidence="5">
    <location>
        <position position="186"/>
    </location>
    <ligand>
        <name>NAD(+)</name>
        <dbReference type="ChEBI" id="CHEBI:57540"/>
    </ligand>
</feature>
<dbReference type="FunFam" id="3.40.50.720:FF:000009">
    <property type="entry name" value="Fatty oxidation complex, alpha subunit"/>
    <property type="match status" value="1"/>
</dbReference>
<accession>A0A2Z6RC98</accession>
<feature type="binding site" evidence="5">
    <location>
        <begin position="52"/>
        <end position="57"/>
    </location>
    <ligand>
        <name>NAD(+)</name>
        <dbReference type="ChEBI" id="CHEBI:57540"/>
    </ligand>
</feature>
<dbReference type="Gene3D" id="1.10.1040.10">
    <property type="entry name" value="N-(1-d-carboxylethyl)-l-norvaline Dehydrogenase, domain 2"/>
    <property type="match status" value="1"/>
</dbReference>
<dbReference type="Gene3D" id="3.40.50.720">
    <property type="entry name" value="NAD(P)-binding Rossmann-like Domain"/>
    <property type="match status" value="1"/>
</dbReference>
<evidence type="ECO:0000313" key="10">
    <source>
        <dbReference type="Proteomes" id="UP000247702"/>
    </source>
</evidence>
<dbReference type="InterPro" id="IPR036291">
    <property type="entry name" value="NAD(P)-bd_dom_sf"/>
</dbReference>
<feature type="binding site" evidence="5">
    <location>
        <position position="317"/>
    </location>
    <ligand>
        <name>NAD(+)</name>
        <dbReference type="ChEBI" id="CHEBI:57540"/>
    </ligand>
</feature>
<dbReference type="AlphaFoldDB" id="A0A2Z6RC98"/>
<dbReference type="InterPro" id="IPR006180">
    <property type="entry name" value="3-OHacyl-CoA_DH_CS"/>
</dbReference>
<dbReference type="GO" id="GO:0016616">
    <property type="term" value="F:oxidoreductase activity, acting on the CH-OH group of donors, NAD or NADP as acceptor"/>
    <property type="evidence" value="ECO:0007669"/>
    <property type="project" value="InterPro"/>
</dbReference>
<evidence type="ECO:0000256" key="2">
    <source>
        <dbReference type="ARBA" id="ARBA00009463"/>
    </source>
</evidence>
<dbReference type="Pfam" id="PF00725">
    <property type="entry name" value="3HCDH"/>
    <property type="match status" value="1"/>
</dbReference>
<evidence type="ECO:0000259" key="6">
    <source>
        <dbReference type="Pfam" id="PF00725"/>
    </source>
</evidence>
<dbReference type="EMBL" id="BLAL01000054">
    <property type="protein sequence ID" value="GES81449.1"/>
    <property type="molecule type" value="Genomic_DNA"/>
</dbReference>
<dbReference type="SUPFAM" id="SSF48179">
    <property type="entry name" value="6-phosphogluconate dehydrogenase C-terminal domain-like"/>
    <property type="match status" value="1"/>
</dbReference>
<evidence type="ECO:0000259" key="7">
    <source>
        <dbReference type="Pfam" id="PF02737"/>
    </source>
</evidence>
<dbReference type="InterPro" id="IPR022694">
    <property type="entry name" value="3-OHacyl-CoA_DH"/>
</dbReference>
<dbReference type="InterPro" id="IPR013328">
    <property type="entry name" value="6PGD_dom2"/>
</dbReference>
<dbReference type="PIRSF" id="PIRSF000105">
    <property type="entry name" value="HCDH"/>
    <property type="match status" value="1"/>
</dbReference>
<dbReference type="EMBL" id="BEXD01002924">
    <property type="protein sequence ID" value="GBB99773.1"/>
    <property type="molecule type" value="Genomic_DNA"/>
</dbReference>
<dbReference type="InterPro" id="IPR006176">
    <property type="entry name" value="3-OHacyl-CoA_DH_NAD-bd"/>
</dbReference>
<evidence type="ECO:0000313" key="9">
    <source>
        <dbReference type="EMBL" id="GES81449.1"/>
    </source>
</evidence>
<dbReference type="PROSITE" id="PS00067">
    <property type="entry name" value="3HCDH"/>
    <property type="match status" value="1"/>
</dbReference>
<feature type="domain" description="3-hydroxyacyl-CoA dehydrogenase NAD binding" evidence="7">
    <location>
        <begin position="47"/>
        <end position="222"/>
    </location>
</feature>
<comment type="similarity">
    <text evidence="2">Belongs to the 3-hydroxyacyl-CoA dehydrogenase family.</text>
</comment>
<dbReference type="Proteomes" id="UP000247702">
    <property type="component" value="Unassembled WGS sequence"/>
</dbReference>
<dbReference type="InterPro" id="IPR008927">
    <property type="entry name" value="6-PGluconate_DH-like_C_sf"/>
</dbReference>
<dbReference type="SUPFAM" id="SSF51735">
    <property type="entry name" value="NAD(P)-binding Rossmann-fold domains"/>
    <property type="match status" value="1"/>
</dbReference>
<evidence type="ECO:0000256" key="1">
    <source>
        <dbReference type="ARBA" id="ARBA00005005"/>
    </source>
</evidence>
<feature type="binding site" evidence="5">
    <location>
        <position position="140"/>
    </location>
    <ligand>
        <name>NAD(+)</name>
        <dbReference type="ChEBI" id="CHEBI:57540"/>
    </ligand>
</feature>
<feature type="binding site" evidence="5">
    <location>
        <position position="162"/>
    </location>
    <ligand>
        <name>NAD(+)</name>
        <dbReference type="ChEBI" id="CHEBI:57540"/>
    </ligand>
</feature>
<reference evidence="9" key="2">
    <citation type="submission" date="2019-10" db="EMBL/GenBank/DDBJ databases">
        <title>Conservation and host-specific expression of non-tandemly repeated heterogenous ribosome RNA gene in arbuscular mycorrhizal fungi.</title>
        <authorList>
            <person name="Maeda T."/>
            <person name="Kobayashi Y."/>
            <person name="Nakagawa T."/>
            <person name="Ezawa T."/>
            <person name="Yamaguchi K."/>
            <person name="Bino T."/>
            <person name="Nishimoto Y."/>
            <person name="Shigenobu S."/>
            <person name="Kawaguchi M."/>
        </authorList>
    </citation>
    <scope>NUCLEOTIDE SEQUENCE</scope>
    <source>
        <strain evidence="9">HR1</strain>
    </source>
</reference>
<keyword evidence="3" id="KW-0560">Oxidoreductase</keyword>
<organism evidence="8 10">
    <name type="scientific">Rhizophagus clarus</name>
    <dbReference type="NCBI Taxonomy" id="94130"/>
    <lineage>
        <taxon>Eukaryota</taxon>
        <taxon>Fungi</taxon>
        <taxon>Fungi incertae sedis</taxon>
        <taxon>Mucoromycota</taxon>
        <taxon>Glomeromycotina</taxon>
        <taxon>Glomeromycetes</taxon>
        <taxon>Glomerales</taxon>
        <taxon>Glomeraceae</taxon>
        <taxon>Rhizophagus</taxon>
    </lineage>
</organism>
<protein>
    <submittedName>
        <fullName evidence="9">3-hydroxyacyl-CoA dehydrogenase</fullName>
    </submittedName>
</protein>
<dbReference type="Proteomes" id="UP000615446">
    <property type="component" value="Unassembled WGS sequence"/>
</dbReference>
<feature type="site" description="Important for catalytic activity" evidence="4">
    <location>
        <position position="183"/>
    </location>
</feature>
<dbReference type="Pfam" id="PF02737">
    <property type="entry name" value="3HCDH_N"/>
    <property type="match status" value="1"/>
</dbReference>
<feature type="domain" description="3-hydroxyacyl-CoA dehydrogenase C-terminal" evidence="6">
    <location>
        <begin position="229"/>
        <end position="325"/>
    </location>
</feature>
<gene>
    <name evidence="9" type="ORF">RCL2_000869300</name>
    <name evidence="8" type="ORF">RclHR1_03630001</name>
</gene>
<evidence type="ECO:0000256" key="3">
    <source>
        <dbReference type="ARBA" id="ARBA00023002"/>
    </source>
</evidence>
<dbReference type="OrthoDB" id="5958943at2759"/>
<feature type="binding site" evidence="5">
    <location>
        <position position="135"/>
    </location>
    <ligand>
        <name>NAD(+)</name>
        <dbReference type="ChEBI" id="CHEBI:57540"/>
    </ligand>
</feature>
<dbReference type="STRING" id="94130.A0A2Z6RC98"/>
<dbReference type="GO" id="GO:0070403">
    <property type="term" value="F:NAD+ binding"/>
    <property type="evidence" value="ECO:0007669"/>
    <property type="project" value="InterPro"/>
</dbReference>
<dbReference type="PANTHER" id="PTHR48075:SF5">
    <property type="entry name" value="3-HYDROXYBUTYRYL-COA DEHYDROGENASE"/>
    <property type="match status" value="1"/>
</dbReference>
<comment type="caution">
    <text evidence="8">The sequence shown here is derived from an EMBL/GenBank/DDBJ whole genome shotgun (WGS) entry which is preliminary data.</text>
</comment>
<evidence type="ECO:0000256" key="5">
    <source>
        <dbReference type="PIRSR" id="PIRSR000105-2"/>
    </source>
</evidence>